<dbReference type="PRINTS" id="PR00142">
    <property type="entry name" value="RECA"/>
</dbReference>
<dbReference type="InterPro" id="IPR020587">
    <property type="entry name" value="RecA_monomer-monomer_interface"/>
</dbReference>
<dbReference type="Gene3D" id="3.40.50.300">
    <property type="entry name" value="P-loop containing nucleotide triphosphate hydrolases"/>
    <property type="match status" value="1"/>
</dbReference>
<reference evidence="6" key="1">
    <citation type="submission" date="2020-04" db="EMBL/GenBank/DDBJ databases">
        <authorList>
            <person name="Chiriac C."/>
            <person name="Salcher M."/>
            <person name="Ghai R."/>
            <person name="Kavagutti S V."/>
        </authorList>
    </citation>
    <scope>NUCLEOTIDE SEQUENCE</scope>
</reference>
<evidence type="ECO:0000256" key="1">
    <source>
        <dbReference type="ARBA" id="ARBA00009391"/>
    </source>
</evidence>
<feature type="domain" description="RecA family profile 2" evidence="5">
    <location>
        <begin position="203"/>
        <end position="281"/>
    </location>
</feature>
<keyword evidence="2" id="KW-0547">Nucleotide-binding</keyword>
<evidence type="ECO:0000256" key="4">
    <source>
        <dbReference type="ARBA" id="ARBA00023172"/>
    </source>
</evidence>
<dbReference type="EMBL" id="LR796226">
    <property type="protein sequence ID" value="CAB4128633.1"/>
    <property type="molecule type" value="Genomic_DNA"/>
</dbReference>
<comment type="similarity">
    <text evidence="1">Belongs to the RecA family.</text>
</comment>
<dbReference type="Gene3D" id="3.30.250.10">
    <property type="entry name" value="RecA protein, C-terminal domain"/>
    <property type="match status" value="1"/>
</dbReference>
<dbReference type="InterPro" id="IPR013765">
    <property type="entry name" value="DNA_recomb/repair_RecA"/>
</dbReference>
<name>A0A6J5L5K5_9CAUD</name>
<sequence>MAINPEALKIMAQINKKLGEGSVVIGEDIRSDLIERATTGSTTFDYILGGGFPTNQWNELVGEPSHGKTAIAFKTIAANQLRDPDFTAVWVAAEQWVPEYAEMCGVDTSRVIVIETNIMEEAYDAVLAFAESKAVDAIVIDSLPALVPGPEDEKNMDEMTVGRGALITNKFFRKAGAAMKRSLVEDERPILGIVINQYRMKIGVMHGDPRTTPGGQGKDYAYFTRTEVRRKEYIETGPAGNKVRVGQTIALKTLKNKTAPPSRTAFVDFYFSPHSIYEAGDFDAAKEISAMVIVLGIVDRRGGWIYYGERKWQGIEALATSIREEVDLYDDLRNKVLTTTDTPTPETVDA</sequence>
<keyword evidence="3" id="KW-0067">ATP-binding</keyword>
<accession>A0A6J5L5K5</accession>
<dbReference type="GO" id="GO:0006310">
    <property type="term" value="P:DNA recombination"/>
    <property type="evidence" value="ECO:0007669"/>
    <property type="project" value="UniProtKB-KW"/>
</dbReference>
<keyword evidence="4" id="KW-0233">DNA recombination</keyword>
<dbReference type="PANTHER" id="PTHR45900">
    <property type="entry name" value="RECA"/>
    <property type="match status" value="1"/>
</dbReference>
<dbReference type="SUPFAM" id="SSF52540">
    <property type="entry name" value="P-loop containing nucleoside triphosphate hydrolases"/>
    <property type="match status" value="1"/>
</dbReference>
<dbReference type="Pfam" id="PF00154">
    <property type="entry name" value="RecA_N"/>
    <property type="match status" value="1"/>
</dbReference>
<evidence type="ECO:0000256" key="2">
    <source>
        <dbReference type="ARBA" id="ARBA00022741"/>
    </source>
</evidence>
<dbReference type="InterPro" id="IPR049428">
    <property type="entry name" value="RecA-like_N"/>
</dbReference>
<organism evidence="6">
    <name type="scientific">uncultured Caudovirales phage</name>
    <dbReference type="NCBI Taxonomy" id="2100421"/>
    <lineage>
        <taxon>Viruses</taxon>
        <taxon>Duplodnaviria</taxon>
        <taxon>Heunggongvirae</taxon>
        <taxon>Uroviricota</taxon>
        <taxon>Caudoviricetes</taxon>
        <taxon>Peduoviridae</taxon>
        <taxon>Maltschvirus</taxon>
        <taxon>Maltschvirus maltsch</taxon>
    </lineage>
</organism>
<dbReference type="GO" id="GO:0005524">
    <property type="term" value="F:ATP binding"/>
    <property type="evidence" value="ECO:0007669"/>
    <property type="project" value="UniProtKB-KW"/>
</dbReference>
<dbReference type="GO" id="GO:0008094">
    <property type="term" value="F:ATP-dependent activity, acting on DNA"/>
    <property type="evidence" value="ECO:0007669"/>
    <property type="project" value="InterPro"/>
</dbReference>
<evidence type="ECO:0000313" key="6">
    <source>
        <dbReference type="EMBL" id="CAB4128633.1"/>
    </source>
</evidence>
<protein>
    <submittedName>
        <fullName evidence="6">RecA RecA/RadA recombinase</fullName>
    </submittedName>
</protein>
<dbReference type="PANTHER" id="PTHR45900:SF1">
    <property type="entry name" value="MITOCHONDRIAL DNA REPAIR PROTEIN RECA HOMOLOG-RELATED"/>
    <property type="match status" value="1"/>
</dbReference>
<dbReference type="InterPro" id="IPR027417">
    <property type="entry name" value="P-loop_NTPase"/>
</dbReference>
<dbReference type="GO" id="GO:0003697">
    <property type="term" value="F:single-stranded DNA binding"/>
    <property type="evidence" value="ECO:0007669"/>
    <property type="project" value="InterPro"/>
</dbReference>
<gene>
    <name evidence="6" type="ORF">UFOVP111_51</name>
</gene>
<evidence type="ECO:0000256" key="3">
    <source>
        <dbReference type="ARBA" id="ARBA00022840"/>
    </source>
</evidence>
<proteinExistence type="inferred from homology"/>
<dbReference type="PROSITE" id="PS50163">
    <property type="entry name" value="RECA_3"/>
    <property type="match status" value="1"/>
</dbReference>
<evidence type="ECO:0000259" key="5">
    <source>
        <dbReference type="PROSITE" id="PS50163"/>
    </source>
</evidence>
<dbReference type="GO" id="GO:0006281">
    <property type="term" value="P:DNA repair"/>
    <property type="evidence" value="ECO:0007669"/>
    <property type="project" value="InterPro"/>
</dbReference>